<protein>
    <recommendedName>
        <fullName evidence="3">Helicase associated domain-containing protein</fullName>
    </recommendedName>
</protein>
<keyword evidence="2" id="KW-1185">Reference proteome</keyword>
<name>A0ABY2IHP0_9MICO</name>
<evidence type="ECO:0000313" key="1">
    <source>
        <dbReference type="EMBL" id="TFC16542.1"/>
    </source>
</evidence>
<reference evidence="1 2" key="1">
    <citation type="submission" date="2019-03" db="EMBL/GenBank/DDBJ databases">
        <title>Genomics of glacier-inhabiting Cryobacterium strains.</title>
        <authorList>
            <person name="Liu Q."/>
            <person name="Xin Y.-H."/>
        </authorList>
    </citation>
    <scope>NUCLEOTIDE SEQUENCE [LARGE SCALE GENOMIC DNA]</scope>
    <source>
        <strain evidence="1 2">MDB1-5</strain>
    </source>
</reference>
<comment type="caution">
    <text evidence="1">The sequence shown here is derived from an EMBL/GenBank/DDBJ whole genome shotgun (WGS) entry which is preliminary data.</text>
</comment>
<dbReference type="EMBL" id="SOFS01000046">
    <property type="protein sequence ID" value="TFC16542.1"/>
    <property type="molecule type" value="Genomic_DNA"/>
</dbReference>
<proteinExistence type="predicted"/>
<evidence type="ECO:0000313" key="2">
    <source>
        <dbReference type="Proteomes" id="UP000297604"/>
    </source>
</evidence>
<sequence>MTDTNSPIHLHARAEGLWKRQLPDDLPSAWYAVADANVAQSVCPHAATTRRAARWATALYRYEEFWRETGHTPRESTRNMATLPDDERHQGEWARYQRRFEEKLCLYQTIRLDISPAFEWDPHEHAWQTNFAACIQHVQTYGKLPHLNGADKVEFALARWLGRQLRQQQRGAQPAGRAAQLATLLTLQRLAVKTE</sequence>
<organism evidence="1 2">
    <name type="scientific">Cryobacterium glucosi</name>
    <dbReference type="NCBI Taxonomy" id="1259175"/>
    <lineage>
        <taxon>Bacteria</taxon>
        <taxon>Bacillati</taxon>
        <taxon>Actinomycetota</taxon>
        <taxon>Actinomycetes</taxon>
        <taxon>Micrococcales</taxon>
        <taxon>Microbacteriaceae</taxon>
        <taxon>Cryobacterium</taxon>
    </lineage>
</organism>
<evidence type="ECO:0008006" key="3">
    <source>
        <dbReference type="Google" id="ProtNLM"/>
    </source>
</evidence>
<dbReference type="Proteomes" id="UP000297604">
    <property type="component" value="Unassembled WGS sequence"/>
</dbReference>
<gene>
    <name evidence="1" type="ORF">E3O46_17980</name>
</gene>
<accession>A0ABY2IHP0</accession>